<gene>
    <name evidence="1" type="ORF">AKK44_06385</name>
</gene>
<evidence type="ECO:0000313" key="2">
    <source>
        <dbReference type="Proteomes" id="UP000049578"/>
    </source>
</evidence>
<dbReference type="EMBL" id="LHQM01000028">
    <property type="protein sequence ID" value="KPJ22118.1"/>
    <property type="molecule type" value="Genomic_DNA"/>
</dbReference>
<comment type="caution">
    <text evidence="1">The sequence shown here is derived from an EMBL/GenBank/DDBJ whole genome shotgun (WGS) entry which is preliminary data.</text>
</comment>
<sequence length="63" mass="7494">MTRLKQFINDYSKYYISAAMVAMDCHLFDILGHPLFWNPNLSFYHEKGLCGNRLNHHRHGRVD</sequence>
<evidence type="ECO:0000313" key="1">
    <source>
        <dbReference type="EMBL" id="KPJ22118.1"/>
    </source>
</evidence>
<proteinExistence type="predicted"/>
<dbReference type="PATRIC" id="fig|119224.3.peg.1012"/>
<dbReference type="AlphaFoldDB" id="A0A0P6SIN5"/>
<organism evidence="1 2">
    <name type="scientific">Streptococcus phocae</name>
    <dbReference type="NCBI Taxonomy" id="119224"/>
    <lineage>
        <taxon>Bacteria</taxon>
        <taxon>Bacillati</taxon>
        <taxon>Bacillota</taxon>
        <taxon>Bacilli</taxon>
        <taxon>Lactobacillales</taxon>
        <taxon>Streptococcaceae</taxon>
        <taxon>Streptococcus</taxon>
    </lineage>
</organism>
<name>A0A0P6SIN5_9STRE</name>
<accession>A0A0P6SIN5</accession>
<dbReference type="Proteomes" id="UP000049578">
    <property type="component" value="Unassembled WGS sequence"/>
</dbReference>
<protein>
    <submittedName>
        <fullName evidence="1">Uncharacterized protein</fullName>
    </submittedName>
</protein>
<reference evidence="1 2" key="1">
    <citation type="submission" date="2015-08" db="EMBL/GenBank/DDBJ databases">
        <title>Genome sequence of Streptococcus phocae subsp. phocae ATCC 51973T isolated from liver specimen obtained from seal.</title>
        <authorList>
            <person name="Avendano-Herrera R."/>
        </authorList>
    </citation>
    <scope>NUCLEOTIDE SEQUENCE [LARGE SCALE GENOMIC DNA]</scope>
    <source>
        <strain evidence="1 2">ATCC 51973</strain>
    </source>
</reference>
<dbReference type="RefSeq" id="WP_054278991.1">
    <property type="nucleotide sequence ID" value="NZ_LHQM01000028.1"/>
</dbReference>
<dbReference type="STRING" id="119224.AKK44_06385"/>
<keyword evidence="2" id="KW-1185">Reference proteome</keyword>